<evidence type="ECO:0000313" key="2">
    <source>
        <dbReference type="Proteomes" id="UP001060085"/>
    </source>
</evidence>
<reference evidence="2" key="1">
    <citation type="journal article" date="2023" name="Nat. Plants">
        <title>Single-cell RNA sequencing provides a high-resolution roadmap for understanding the multicellular compartmentation of specialized metabolism.</title>
        <authorList>
            <person name="Sun S."/>
            <person name="Shen X."/>
            <person name="Li Y."/>
            <person name="Li Y."/>
            <person name="Wang S."/>
            <person name="Li R."/>
            <person name="Zhang H."/>
            <person name="Shen G."/>
            <person name="Guo B."/>
            <person name="Wei J."/>
            <person name="Xu J."/>
            <person name="St-Pierre B."/>
            <person name="Chen S."/>
            <person name="Sun C."/>
        </authorList>
    </citation>
    <scope>NUCLEOTIDE SEQUENCE [LARGE SCALE GENOMIC DNA]</scope>
</reference>
<proteinExistence type="predicted"/>
<keyword evidence="2" id="KW-1185">Reference proteome</keyword>
<name>A0ACC0BN31_CATRO</name>
<dbReference type="EMBL" id="CM044703">
    <property type="protein sequence ID" value="KAI5674089.1"/>
    <property type="molecule type" value="Genomic_DNA"/>
</dbReference>
<gene>
    <name evidence="1" type="ORF">M9H77_14453</name>
</gene>
<dbReference type="Proteomes" id="UP001060085">
    <property type="component" value="Linkage Group LG03"/>
</dbReference>
<organism evidence="1 2">
    <name type="scientific">Catharanthus roseus</name>
    <name type="common">Madagascar periwinkle</name>
    <name type="synonym">Vinca rosea</name>
    <dbReference type="NCBI Taxonomy" id="4058"/>
    <lineage>
        <taxon>Eukaryota</taxon>
        <taxon>Viridiplantae</taxon>
        <taxon>Streptophyta</taxon>
        <taxon>Embryophyta</taxon>
        <taxon>Tracheophyta</taxon>
        <taxon>Spermatophyta</taxon>
        <taxon>Magnoliopsida</taxon>
        <taxon>eudicotyledons</taxon>
        <taxon>Gunneridae</taxon>
        <taxon>Pentapetalae</taxon>
        <taxon>asterids</taxon>
        <taxon>lamiids</taxon>
        <taxon>Gentianales</taxon>
        <taxon>Apocynaceae</taxon>
        <taxon>Rauvolfioideae</taxon>
        <taxon>Vinceae</taxon>
        <taxon>Catharanthinae</taxon>
        <taxon>Catharanthus</taxon>
    </lineage>
</organism>
<comment type="caution">
    <text evidence="1">The sequence shown here is derived from an EMBL/GenBank/DDBJ whole genome shotgun (WGS) entry which is preliminary data.</text>
</comment>
<accession>A0ACC0BN31</accession>
<sequence length="259" mass="28561">MAPDGRRLTYGETLNGGSNTTLMPTPNGSLEASSPSQLEDISLFYISENISNPNLNTGEEKQSLVNIENRKKLPYSYTSGSKSFHACFVEMTNGEYVNEKAKSIHPVVEDEILAKTLSKRLGYVTGMGCGVLPSKTTKDASLVGSSSGNASRLTEQLQIANETLQSQQPKEARRHDGETYYHGTTSLIFNGKYNFIAQIMMMDDDLQHNLLLYEMEHLALAAISPTNCMTKDKALSAKCFGPAKLSPNFLKVLTIEEFW</sequence>
<evidence type="ECO:0000313" key="1">
    <source>
        <dbReference type="EMBL" id="KAI5674089.1"/>
    </source>
</evidence>
<protein>
    <submittedName>
        <fullName evidence="1">Uncharacterized protein</fullName>
    </submittedName>
</protein>